<sequence>MKTKKRRVRRCAIGNRRSACADAKMLPQIRCLRWAVYSADAHFGSQKRGRRCANMSAEAKTGQNIMGSNLVISSFSFGIFGARFLGDFEEFSSCRTSFGSMDIGLRC</sequence>
<gene>
    <name evidence="1" type="primary">LOC107771180</name>
</gene>
<protein>
    <submittedName>
        <fullName evidence="1">Uncharacterized protein</fullName>
    </submittedName>
</protein>
<dbReference type="KEGG" id="nta:107771180"/>
<proteinExistence type="predicted"/>
<evidence type="ECO:0000313" key="1">
    <source>
        <dbReference type="RefSeq" id="XP_016446000.1"/>
    </source>
</evidence>
<reference evidence="1" key="1">
    <citation type="submission" date="2025-08" db="UniProtKB">
        <authorList>
            <consortium name="RefSeq"/>
        </authorList>
    </citation>
    <scope>IDENTIFICATION</scope>
</reference>
<accession>A0A1S3Y1M1</accession>
<dbReference type="PaxDb" id="4097-A0A1S3Y1M1"/>
<dbReference type="RefSeq" id="XP_016446000.1">
    <property type="nucleotide sequence ID" value="XM_016590514.1"/>
</dbReference>
<name>A0A1S3Y1M1_TOBAC</name>
<dbReference type="AlphaFoldDB" id="A0A1S3Y1M1"/>
<organism evidence="1">
    <name type="scientific">Nicotiana tabacum</name>
    <name type="common">Common tobacco</name>
    <dbReference type="NCBI Taxonomy" id="4097"/>
    <lineage>
        <taxon>Eukaryota</taxon>
        <taxon>Viridiplantae</taxon>
        <taxon>Streptophyta</taxon>
        <taxon>Embryophyta</taxon>
        <taxon>Tracheophyta</taxon>
        <taxon>Spermatophyta</taxon>
        <taxon>Magnoliopsida</taxon>
        <taxon>eudicotyledons</taxon>
        <taxon>Gunneridae</taxon>
        <taxon>Pentapetalae</taxon>
        <taxon>asterids</taxon>
        <taxon>lamiids</taxon>
        <taxon>Solanales</taxon>
        <taxon>Solanaceae</taxon>
        <taxon>Nicotianoideae</taxon>
        <taxon>Nicotianeae</taxon>
        <taxon>Nicotiana</taxon>
    </lineage>
</organism>